<organism evidence="1 2">
    <name type="scientific">Parapedobacter indicus</name>
    <dbReference type="NCBI Taxonomy" id="1477437"/>
    <lineage>
        <taxon>Bacteria</taxon>
        <taxon>Pseudomonadati</taxon>
        <taxon>Bacteroidota</taxon>
        <taxon>Sphingobacteriia</taxon>
        <taxon>Sphingobacteriales</taxon>
        <taxon>Sphingobacteriaceae</taxon>
        <taxon>Parapedobacter</taxon>
    </lineage>
</organism>
<protein>
    <submittedName>
        <fullName evidence="1">Uncharacterized protein</fullName>
    </submittedName>
</protein>
<dbReference type="EMBL" id="FOQO01000001">
    <property type="protein sequence ID" value="SFH74951.1"/>
    <property type="molecule type" value="Genomic_DNA"/>
</dbReference>
<evidence type="ECO:0000313" key="2">
    <source>
        <dbReference type="Proteomes" id="UP000198670"/>
    </source>
</evidence>
<evidence type="ECO:0000313" key="1">
    <source>
        <dbReference type="EMBL" id="SFH74951.1"/>
    </source>
</evidence>
<reference evidence="1 2" key="1">
    <citation type="submission" date="2016-10" db="EMBL/GenBank/DDBJ databases">
        <authorList>
            <person name="de Groot N.N."/>
        </authorList>
    </citation>
    <scope>NUCLEOTIDE SEQUENCE [LARGE SCALE GENOMIC DNA]</scope>
    <source>
        <strain evidence="1 2">RK1</strain>
    </source>
</reference>
<dbReference type="Proteomes" id="UP000198670">
    <property type="component" value="Unassembled WGS sequence"/>
</dbReference>
<dbReference type="OrthoDB" id="1375729at2"/>
<keyword evidence="2" id="KW-1185">Reference proteome</keyword>
<accession>A0A1I3CL61</accession>
<name>A0A1I3CL61_9SPHI</name>
<proteinExistence type="predicted"/>
<sequence length="127" mass="14521">MFSKGDILLPSSRVAKRDWLNGLFHPAVVWDDSYDGTSDFHGIMLTHTAPNGQFDNILMAANHFEDGHEVVFSNTHFVNQLFIKFQGWGAFELVGRLTAEGIEFIETHLNTNSHPIEFIQYRQLVTR</sequence>
<dbReference type="STRING" id="1477437.SAMN05444682_10174"/>
<dbReference type="RefSeq" id="WP_090622426.1">
    <property type="nucleotide sequence ID" value="NZ_FOQO01000001.1"/>
</dbReference>
<dbReference type="AlphaFoldDB" id="A0A1I3CL61"/>
<gene>
    <name evidence="1" type="ORF">SAMN05444682_10174</name>
</gene>